<reference evidence="2 3" key="1">
    <citation type="submission" date="2020-08" db="EMBL/GenBank/DDBJ databases">
        <title>Sequencing the genomes of 1000 actinobacteria strains.</title>
        <authorList>
            <person name="Klenk H.-P."/>
        </authorList>
    </citation>
    <scope>NUCLEOTIDE SEQUENCE [LARGE SCALE GENOMIC DNA]</scope>
    <source>
        <strain evidence="2 3">DSM 45784</strain>
    </source>
</reference>
<evidence type="ECO:0000259" key="1">
    <source>
        <dbReference type="Pfam" id="PF12680"/>
    </source>
</evidence>
<dbReference type="InterPro" id="IPR032710">
    <property type="entry name" value="NTF2-like_dom_sf"/>
</dbReference>
<dbReference type="SUPFAM" id="SSF54427">
    <property type="entry name" value="NTF2-like"/>
    <property type="match status" value="1"/>
</dbReference>
<organism evidence="2 3">
    <name type="scientific">Sphaerisporangium siamense</name>
    <dbReference type="NCBI Taxonomy" id="795645"/>
    <lineage>
        <taxon>Bacteria</taxon>
        <taxon>Bacillati</taxon>
        <taxon>Actinomycetota</taxon>
        <taxon>Actinomycetes</taxon>
        <taxon>Streptosporangiales</taxon>
        <taxon>Streptosporangiaceae</taxon>
        <taxon>Sphaerisporangium</taxon>
    </lineage>
</organism>
<proteinExistence type="predicted"/>
<dbReference type="InterPro" id="IPR037401">
    <property type="entry name" value="SnoaL-like"/>
</dbReference>
<dbReference type="PANTHER" id="PTHR41252:SF1">
    <property type="entry name" value="BLR2505 PROTEIN"/>
    <property type="match status" value="1"/>
</dbReference>
<dbReference type="Pfam" id="PF12680">
    <property type="entry name" value="SnoaL_2"/>
    <property type="match status" value="1"/>
</dbReference>
<keyword evidence="3" id="KW-1185">Reference proteome</keyword>
<feature type="domain" description="SnoaL-like" evidence="1">
    <location>
        <begin position="11"/>
        <end position="115"/>
    </location>
</feature>
<dbReference type="AlphaFoldDB" id="A0A7W7G931"/>
<protein>
    <submittedName>
        <fullName evidence="2">Ketosteroid isomerase-like protein</fullName>
    </submittedName>
</protein>
<dbReference type="PANTHER" id="PTHR41252">
    <property type="entry name" value="BLR2505 PROTEIN"/>
    <property type="match status" value="1"/>
</dbReference>
<dbReference type="Proteomes" id="UP000542210">
    <property type="component" value="Unassembled WGS sequence"/>
</dbReference>
<dbReference type="GO" id="GO:0016853">
    <property type="term" value="F:isomerase activity"/>
    <property type="evidence" value="ECO:0007669"/>
    <property type="project" value="UniProtKB-KW"/>
</dbReference>
<comment type="caution">
    <text evidence="2">The sequence shown here is derived from an EMBL/GenBank/DDBJ whole genome shotgun (WGS) entry which is preliminary data.</text>
</comment>
<gene>
    <name evidence="2" type="ORF">BJ982_003942</name>
</gene>
<name>A0A7W7G931_9ACTN</name>
<dbReference type="EMBL" id="JACHND010000001">
    <property type="protein sequence ID" value="MBB4702398.1"/>
    <property type="molecule type" value="Genomic_DNA"/>
</dbReference>
<dbReference type="RefSeq" id="WP_184882131.1">
    <property type="nucleotide sequence ID" value="NZ_BOOV01000040.1"/>
</dbReference>
<sequence length="131" mass="14571">MSEHSDISAARASYESITKGDLDYIRDDLLADDVVFHVPGHGSLAGEYRGKADVIGYLSRLVDVTGNTMRYEPEAFLSGDGHIAVFLRIRGDRAGKELDERGVHVFRVADGKIAERWSFPQDSYAVDEFFS</sequence>
<evidence type="ECO:0000313" key="3">
    <source>
        <dbReference type="Proteomes" id="UP000542210"/>
    </source>
</evidence>
<dbReference type="Gene3D" id="3.10.450.50">
    <property type="match status" value="1"/>
</dbReference>
<accession>A0A7W7G931</accession>
<evidence type="ECO:0000313" key="2">
    <source>
        <dbReference type="EMBL" id="MBB4702398.1"/>
    </source>
</evidence>
<keyword evidence="2" id="KW-0413">Isomerase</keyword>